<evidence type="ECO:0000313" key="4">
    <source>
        <dbReference type="EMBL" id="HGK28559.1"/>
    </source>
</evidence>
<dbReference type="PANTHER" id="PTHR43191">
    <property type="entry name" value="RRNA METHYLTRANSFERASE 3"/>
    <property type="match status" value="1"/>
</dbReference>
<comment type="caution">
    <text evidence="4">The sequence shown here is derived from an EMBL/GenBank/DDBJ whole genome shotgun (WGS) entry which is preliminary data.</text>
</comment>
<sequence>MSICRNLYSYLVTKPLLSSPHPSLTPSRVNFGQNLDSDANTGRIVVVKSRTPRPPRRNGRSLRGHVAPDGIETFYAVRSHDSSLSPDEFIRLPRRPIHVVLDNLRSAFNVGSIFRLADAVRAAGVICCGYTCHPPHGKLEQTAMGTSKSVPWRHVADTVEAIRELSAAGVQTVAIETVERAEPFHRFDFRLPTALVLGNEALGVSRPVLSLCDTVVEIPVFGFKNSINVAAAAAIVIYEVARRAGWLDEDVNRRVDTWGCTS</sequence>
<protein>
    <submittedName>
        <fullName evidence="4">TrmH family RNA methyltransferase</fullName>
    </submittedName>
</protein>
<dbReference type="AlphaFoldDB" id="A0A7C4GJ91"/>
<dbReference type="InterPro" id="IPR029026">
    <property type="entry name" value="tRNA_m1G_MTases_N"/>
</dbReference>
<dbReference type="GO" id="GO:0006396">
    <property type="term" value="P:RNA processing"/>
    <property type="evidence" value="ECO:0007669"/>
    <property type="project" value="InterPro"/>
</dbReference>
<keyword evidence="1 4" id="KW-0489">Methyltransferase</keyword>
<evidence type="ECO:0000256" key="2">
    <source>
        <dbReference type="ARBA" id="ARBA00022679"/>
    </source>
</evidence>
<organism evidence="4">
    <name type="scientific">candidate division WOR-3 bacterium</name>
    <dbReference type="NCBI Taxonomy" id="2052148"/>
    <lineage>
        <taxon>Bacteria</taxon>
        <taxon>Bacteria division WOR-3</taxon>
    </lineage>
</organism>
<dbReference type="InterPro" id="IPR001537">
    <property type="entry name" value="SpoU_MeTrfase"/>
</dbReference>
<name>A0A7C4GJ91_UNCW3</name>
<dbReference type="GO" id="GO:0008173">
    <property type="term" value="F:RNA methyltransferase activity"/>
    <property type="evidence" value="ECO:0007669"/>
    <property type="project" value="InterPro"/>
</dbReference>
<dbReference type="GO" id="GO:0003723">
    <property type="term" value="F:RNA binding"/>
    <property type="evidence" value="ECO:0007669"/>
    <property type="project" value="InterPro"/>
</dbReference>
<dbReference type="InterPro" id="IPR051259">
    <property type="entry name" value="rRNA_Methyltransferase"/>
</dbReference>
<dbReference type="EMBL" id="DSUT01000134">
    <property type="protein sequence ID" value="HGK28559.1"/>
    <property type="molecule type" value="Genomic_DNA"/>
</dbReference>
<proteinExistence type="predicted"/>
<feature type="domain" description="tRNA/rRNA methyltransferase SpoU type" evidence="3">
    <location>
        <begin position="97"/>
        <end position="238"/>
    </location>
</feature>
<evidence type="ECO:0000256" key="1">
    <source>
        <dbReference type="ARBA" id="ARBA00022603"/>
    </source>
</evidence>
<keyword evidence="2 4" id="KW-0808">Transferase</keyword>
<reference evidence="4" key="1">
    <citation type="journal article" date="2020" name="mSystems">
        <title>Genome- and Community-Level Interaction Insights into Carbon Utilization and Element Cycling Functions of Hydrothermarchaeota in Hydrothermal Sediment.</title>
        <authorList>
            <person name="Zhou Z."/>
            <person name="Liu Y."/>
            <person name="Xu W."/>
            <person name="Pan J."/>
            <person name="Luo Z.H."/>
            <person name="Li M."/>
        </authorList>
    </citation>
    <scope>NUCLEOTIDE SEQUENCE [LARGE SCALE GENOMIC DNA]</scope>
    <source>
        <strain evidence="4">SpSt-488</strain>
    </source>
</reference>
<dbReference type="Gene3D" id="3.40.1280.10">
    <property type="match status" value="1"/>
</dbReference>
<dbReference type="InterPro" id="IPR029028">
    <property type="entry name" value="Alpha/beta_knot_MTases"/>
</dbReference>
<dbReference type="Pfam" id="PF00588">
    <property type="entry name" value="SpoU_methylase"/>
    <property type="match status" value="1"/>
</dbReference>
<dbReference type="PANTHER" id="PTHR43191:SF7">
    <property type="entry name" value="OBP33PEP LIKE PROTEIN"/>
    <property type="match status" value="1"/>
</dbReference>
<accession>A0A7C4GJ91</accession>
<dbReference type="GO" id="GO:0032259">
    <property type="term" value="P:methylation"/>
    <property type="evidence" value="ECO:0007669"/>
    <property type="project" value="UniProtKB-KW"/>
</dbReference>
<dbReference type="CDD" id="cd18097">
    <property type="entry name" value="SpoU-like"/>
    <property type="match status" value="1"/>
</dbReference>
<evidence type="ECO:0000259" key="3">
    <source>
        <dbReference type="Pfam" id="PF00588"/>
    </source>
</evidence>
<gene>
    <name evidence="4" type="ORF">ENS41_06345</name>
</gene>
<dbReference type="SUPFAM" id="SSF75217">
    <property type="entry name" value="alpha/beta knot"/>
    <property type="match status" value="1"/>
</dbReference>